<dbReference type="CDD" id="cd02066">
    <property type="entry name" value="GRX_family"/>
    <property type="match status" value="1"/>
</dbReference>
<evidence type="ECO:0000259" key="4">
    <source>
        <dbReference type="Pfam" id="PF00462"/>
    </source>
</evidence>
<dbReference type="AlphaFoldDB" id="A0A4Y6Q0N5"/>
<evidence type="ECO:0000313" key="6">
    <source>
        <dbReference type="Proteomes" id="UP000315995"/>
    </source>
</evidence>
<dbReference type="OrthoDB" id="9793736at2"/>
<evidence type="ECO:0000256" key="2">
    <source>
        <dbReference type="ARBA" id="ARBA00023284"/>
    </source>
</evidence>
<dbReference type="SUPFAM" id="SSF52833">
    <property type="entry name" value="Thioredoxin-like"/>
    <property type="match status" value="1"/>
</dbReference>
<gene>
    <name evidence="5" type="ORF">FIV42_26385</name>
</gene>
<evidence type="ECO:0000256" key="3">
    <source>
        <dbReference type="SAM" id="MobiDB-lite"/>
    </source>
</evidence>
<dbReference type="Proteomes" id="UP000315995">
    <property type="component" value="Chromosome"/>
</dbReference>
<reference evidence="5 6" key="1">
    <citation type="submission" date="2019-06" db="EMBL/GenBank/DDBJ databases">
        <title>Persicimonas caeni gen. nov., sp. nov., a predatory bacterium isolated from solar saltern.</title>
        <authorList>
            <person name="Wang S."/>
        </authorList>
    </citation>
    <scope>NUCLEOTIDE SEQUENCE [LARGE SCALE GENOMIC DNA]</scope>
    <source>
        <strain evidence="5 6">YN101</strain>
    </source>
</reference>
<evidence type="ECO:0000256" key="1">
    <source>
        <dbReference type="ARBA" id="ARBA00023157"/>
    </source>
</evidence>
<dbReference type="InterPro" id="IPR014025">
    <property type="entry name" value="Glutaredoxin_subgr"/>
</dbReference>
<dbReference type="Pfam" id="PF00462">
    <property type="entry name" value="Glutaredoxin"/>
    <property type="match status" value="1"/>
</dbReference>
<sequence>MVFEVSAKVKQRHFGSYPPSRHLSESSGSLAHPKGVSKPIPWRMRRHVMGLMDTVLKWMGEVDADTYEPPAGIPEPGGEHDLVLYKTDFCPFCIRVMRVLDAVDVDVKMRDVSGDPEARAHLLEVTGRRTVPCMFIDGVPMFESADISDWLRVHAERNAA</sequence>
<dbReference type="InterPro" id="IPR002109">
    <property type="entry name" value="Glutaredoxin"/>
</dbReference>
<protein>
    <submittedName>
        <fullName evidence="5">Glutaredoxin</fullName>
    </submittedName>
</protein>
<accession>A0A4Y6Q0N5</accession>
<keyword evidence="1" id="KW-1015">Disulfide bond</keyword>
<dbReference type="Gene3D" id="3.40.30.10">
    <property type="entry name" value="Glutaredoxin"/>
    <property type="match status" value="1"/>
</dbReference>
<name>A0A4Y6Q0N5_PERCE</name>
<organism evidence="5 6">
    <name type="scientific">Persicimonas caeni</name>
    <dbReference type="NCBI Taxonomy" id="2292766"/>
    <lineage>
        <taxon>Bacteria</taxon>
        <taxon>Deltaproteobacteria</taxon>
        <taxon>Bradymonadales</taxon>
        <taxon>Bradymonadaceae</taxon>
        <taxon>Persicimonas</taxon>
    </lineage>
</organism>
<keyword evidence="6" id="KW-1185">Reference proteome</keyword>
<keyword evidence="2" id="KW-0676">Redox-active center</keyword>
<dbReference type="EMBL" id="CP041186">
    <property type="protein sequence ID" value="QDG54141.1"/>
    <property type="molecule type" value="Genomic_DNA"/>
</dbReference>
<dbReference type="PRINTS" id="PR00160">
    <property type="entry name" value="GLUTAREDOXIN"/>
</dbReference>
<dbReference type="InterPro" id="IPR036249">
    <property type="entry name" value="Thioredoxin-like_sf"/>
</dbReference>
<proteinExistence type="predicted"/>
<dbReference type="PROSITE" id="PS00195">
    <property type="entry name" value="GLUTAREDOXIN_1"/>
    <property type="match status" value="1"/>
</dbReference>
<dbReference type="InterPro" id="IPR011767">
    <property type="entry name" value="GLR_AS"/>
</dbReference>
<evidence type="ECO:0000313" key="5">
    <source>
        <dbReference type="EMBL" id="QDG54141.1"/>
    </source>
</evidence>
<dbReference type="PROSITE" id="PS51354">
    <property type="entry name" value="GLUTAREDOXIN_2"/>
    <property type="match status" value="1"/>
</dbReference>
<feature type="domain" description="Glutaredoxin" evidence="4">
    <location>
        <begin position="83"/>
        <end position="139"/>
    </location>
</feature>
<accession>A0A5B8YBF2</accession>
<feature type="region of interest" description="Disordered" evidence="3">
    <location>
        <begin position="15"/>
        <end position="35"/>
    </location>
</feature>